<feature type="region of interest" description="Disordered" evidence="1">
    <location>
        <begin position="1"/>
        <end position="59"/>
    </location>
</feature>
<evidence type="ECO:0000313" key="2">
    <source>
        <dbReference type="EMBL" id="AXR79456.1"/>
    </source>
</evidence>
<protein>
    <submittedName>
        <fullName evidence="2">Uncharacterized protein</fullName>
    </submittedName>
</protein>
<organism evidence="2 3">
    <name type="scientific">Natrarchaeobaculum sulfurireducens</name>
    <dbReference type="NCBI Taxonomy" id="2044521"/>
    <lineage>
        <taxon>Archaea</taxon>
        <taxon>Methanobacteriati</taxon>
        <taxon>Methanobacteriota</taxon>
        <taxon>Stenosarchaea group</taxon>
        <taxon>Halobacteria</taxon>
        <taxon>Halobacteriales</taxon>
        <taxon>Natrialbaceae</taxon>
        <taxon>Natrarchaeobaculum</taxon>
    </lineage>
</organism>
<feature type="compositionally biased region" description="Basic and acidic residues" evidence="1">
    <location>
        <begin position="1"/>
        <end position="19"/>
    </location>
</feature>
<reference evidence="3" key="1">
    <citation type="submission" date="2017-10" db="EMBL/GenBank/DDBJ databases">
        <title>Phenotypic and genomic properties of facultatively anaerobic sulfur-reducing natronoarchaea from hypersaline soda lakes.</title>
        <authorList>
            <person name="Sorokin D.Y."/>
            <person name="Kublanov I.V."/>
            <person name="Roman P."/>
            <person name="Sinninghe Damste J.S."/>
            <person name="Golyshin P.N."/>
            <person name="Rojo D."/>
            <person name="Ciordia S."/>
            <person name="Mena Md.C."/>
            <person name="Ferrer M."/>
            <person name="Messina E."/>
            <person name="Smedile F."/>
            <person name="La Spada G."/>
            <person name="La Cono V."/>
            <person name="Yakimov M.M."/>
        </authorList>
    </citation>
    <scope>NUCLEOTIDE SEQUENCE [LARGE SCALE GENOMIC DNA]</scope>
    <source>
        <strain evidence="3">AArc1</strain>
    </source>
</reference>
<dbReference type="KEGG" id="nan:AArc1_3150"/>
<name>A0A346PIW1_9EURY</name>
<evidence type="ECO:0000313" key="3">
    <source>
        <dbReference type="Proteomes" id="UP000258707"/>
    </source>
</evidence>
<dbReference type="EMBL" id="CP024047">
    <property type="protein sequence ID" value="AXR79456.1"/>
    <property type="molecule type" value="Genomic_DNA"/>
</dbReference>
<proteinExistence type="predicted"/>
<dbReference type="AlphaFoldDB" id="A0A346PIW1"/>
<gene>
    <name evidence="2" type="ORF">AArc1_3150</name>
</gene>
<sequence>MSHCRKTDAVESHREERNRPPTFFCPSLERRTESEWDDSSGGPSEPVCTGTPITVVVGN</sequence>
<evidence type="ECO:0000256" key="1">
    <source>
        <dbReference type="SAM" id="MobiDB-lite"/>
    </source>
</evidence>
<accession>A0A346PIW1</accession>
<dbReference type="Proteomes" id="UP000258707">
    <property type="component" value="Chromosome"/>
</dbReference>